<feature type="region of interest" description="Disordered" evidence="11">
    <location>
        <begin position="1"/>
        <end position="67"/>
    </location>
</feature>
<keyword evidence="5 9" id="KW-0963">Cytoplasm</keyword>
<feature type="compositionally biased region" description="Basic and acidic residues" evidence="11">
    <location>
        <begin position="1"/>
        <end position="17"/>
    </location>
</feature>
<evidence type="ECO:0000313" key="14">
    <source>
        <dbReference type="Proteomes" id="UP001498398"/>
    </source>
</evidence>
<evidence type="ECO:0000256" key="11">
    <source>
        <dbReference type="SAM" id="MobiDB-lite"/>
    </source>
</evidence>
<dbReference type="InterPro" id="IPR001714">
    <property type="entry name" value="Pept_M24_MAP"/>
</dbReference>
<evidence type="ECO:0000256" key="4">
    <source>
        <dbReference type="ARBA" id="ARBA00022438"/>
    </source>
</evidence>
<evidence type="ECO:0000256" key="6">
    <source>
        <dbReference type="ARBA" id="ARBA00022670"/>
    </source>
</evidence>
<feature type="binding site" evidence="9">
    <location>
        <position position="402"/>
    </location>
    <ligand>
        <name>a divalent metal cation</name>
        <dbReference type="ChEBI" id="CHEBI:60240"/>
        <label>2</label>
        <note>catalytic</note>
    </ligand>
</feature>
<gene>
    <name evidence="13" type="primary">MAP2_4</name>
    <name evidence="13" type="ORF">VKT23_010300</name>
</gene>
<comment type="subcellular location">
    <subcellularLocation>
        <location evidence="9">Cytoplasm</location>
    </subcellularLocation>
</comment>
<keyword evidence="7 9" id="KW-0479">Metal-binding</keyword>
<dbReference type="HAMAP" id="MF_03175">
    <property type="entry name" value="MetAP_2_euk"/>
    <property type="match status" value="1"/>
</dbReference>
<organism evidence="13 14">
    <name type="scientific">Marasmiellus scandens</name>
    <dbReference type="NCBI Taxonomy" id="2682957"/>
    <lineage>
        <taxon>Eukaryota</taxon>
        <taxon>Fungi</taxon>
        <taxon>Dikarya</taxon>
        <taxon>Basidiomycota</taxon>
        <taxon>Agaricomycotina</taxon>
        <taxon>Agaricomycetes</taxon>
        <taxon>Agaricomycetidae</taxon>
        <taxon>Agaricales</taxon>
        <taxon>Marasmiineae</taxon>
        <taxon>Omphalotaceae</taxon>
        <taxon>Marasmiellus</taxon>
    </lineage>
</organism>
<dbReference type="EC" id="3.4.11.18" evidence="9"/>
<feature type="binding site" evidence="9">
    <location>
        <position position="202"/>
    </location>
    <ligand>
        <name>a divalent metal cation</name>
        <dbReference type="ChEBI" id="CHEBI:60240"/>
        <label>2</label>
        <note>catalytic</note>
    </ligand>
</feature>
<evidence type="ECO:0000256" key="1">
    <source>
        <dbReference type="ARBA" id="ARBA00000294"/>
    </source>
</evidence>
<dbReference type="GO" id="GO:0004239">
    <property type="term" value="F:initiator methionyl aminopeptidase activity"/>
    <property type="evidence" value="ECO:0007669"/>
    <property type="project" value="UniProtKB-EC"/>
</dbReference>
<sequence>MNQATEHEDSREEHKLDEVDEAESDTGDKVDASASGAAKKKKKKKPKKKKPVQTDPPRIGLSKFFPNGKYPEGEIVEYKDDNNWRTTSEEKRHLDRVMYEDPETTYENIRKGAEVHRLVRQNARKFIRPGMTMTEIANHIEDGVRALVEENGFEAGIGFPTGLSINECAAHYTPNPGDTRVLQKGDVLKVDIGVHVKGRITDSAFTLNFEPTYDNLLEAVKAATNTGIRESGIDARLGEIAAAIQETMESYEVEVDGKVYPVKPISNLSGHSIKPYMIHGGPQGKSVCLVKNDDQTKMEEGEYFAIETFGSTGRGYTVDGRETSHYMRDVTASQVPLRLTSAQSLLKLINQNFGTLPFCRRYLERAGAKDYLFALNHLVSKGILQDVPPLFDLPGSMTAQFEHTILLRPNVKEVVSRGDDY</sequence>
<feature type="binding site" evidence="9">
    <location>
        <position position="202"/>
    </location>
    <ligand>
        <name>a divalent metal cation</name>
        <dbReference type="ChEBI" id="CHEBI:60240"/>
        <label>1</label>
    </ligand>
</feature>
<feature type="domain" description="Peptidase M24" evidence="12">
    <location>
        <begin position="107"/>
        <end position="315"/>
    </location>
</feature>
<feature type="compositionally biased region" description="Basic residues" evidence="11">
    <location>
        <begin position="38"/>
        <end position="51"/>
    </location>
</feature>
<evidence type="ECO:0000256" key="2">
    <source>
        <dbReference type="ARBA" id="ARBA00001936"/>
    </source>
</evidence>
<protein>
    <recommendedName>
        <fullName evidence="9">Methionine aminopeptidase 2</fullName>
        <shortName evidence="9">MAP 2</shortName>
        <shortName evidence="9">MetAP 2</shortName>
        <ecNumber evidence="9">3.4.11.18</ecNumber>
    </recommendedName>
    <alternativeName>
        <fullName evidence="9">Peptidase M</fullName>
    </alternativeName>
</protein>
<feature type="binding site" evidence="9">
    <location>
        <position position="279"/>
    </location>
    <ligand>
        <name>substrate</name>
    </ligand>
</feature>
<dbReference type="InterPro" id="IPR002468">
    <property type="entry name" value="Pept_M24A_MAP2"/>
</dbReference>
<keyword evidence="8 9" id="KW-0378">Hydrolase</keyword>
<feature type="binding site" evidence="9">
    <location>
        <position position="402"/>
    </location>
    <ligand>
        <name>a divalent metal cation</name>
        <dbReference type="ChEBI" id="CHEBI:60240"/>
        <label>1</label>
    </ligand>
</feature>
<dbReference type="PANTHER" id="PTHR45777:SF2">
    <property type="entry name" value="METHIONINE AMINOPEPTIDASE 2"/>
    <property type="match status" value="1"/>
</dbReference>
<dbReference type="SUPFAM" id="SSF46785">
    <property type="entry name" value="Winged helix' DNA-binding domain"/>
    <property type="match status" value="1"/>
</dbReference>
<feature type="binding site" evidence="9">
    <location>
        <position position="171"/>
    </location>
    <ligand>
        <name>substrate</name>
    </ligand>
</feature>
<dbReference type="InterPro" id="IPR000994">
    <property type="entry name" value="Pept_M24"/>
</dbReference>
<evidence type="ECO:0000256" key="8">
    <source>
        <dbReference type="ARBA" id="ARBA00022801"/>
    </source>
</evidence>
<comment type="cofactor">
    <cofactor evidence="9">
        <name>Co(2+)</name>
        <dbReference type="ChEBI" id="CHEBI:48828"/>
    </cofactor>
    <cofactor evidence="9">
        <name>Zn(2+)</name>
        <dbReference type="ChEBI" id="CHEBI:29105"/>
    </cofactor>
    <cofactor evidence="9">
        <name>Mn(2+)</name>
        <dbReference type="ChEBI" id="CHEBI:29035"/>
    </cofactor>
    <cofactor evidence="9">
        <name>Fe(2+)</name>
        <dbReference type="ChEBI" id="CHEBI:29033"/>
    </cofactor>
    <text evidence="9">Binds 2 divalent metal cations per subunit. Has a high-affinity and a low affinity metal-binding site. The true nature of the physiological cofactor is under debate. The enzyme is active with cobalt, zinc, manganese or divalent iron ions. Most likely, methionine aminopeptidases function as mononuclear Fe(2+)-metalloproteases under physiological conditions, and the catalytically relevant metal-binding site has been assigned to the histidine-containing high-affinity site.</text>
</comment>
<proteinExistence type="inferred from homology"/>
<comment type="cofactor">
    <cofactor evidence="2">
        <name>Mn(2+)</name>
        <dbReference type="ChEBI" id="CHEBI:29035"/>
    </cofactor>
</comment>
<comment type="similarity">
    <text evidence="9">Belongs to the peptidase M24A family. Methionine aminopeptidase eukaryotic type 2 subfamily.</text>
</comment>
<dbReference type="Gene3D" id="3.90.230.10">
    <property type="entry name" value="Creatinase/methionine aminopeptidase superfamily"/>
    <property type="match status" value="1"/>
</dbReference>
<comment type="cofactor">
    <cofactor evidence="3">
        <name>Fe(2+)</name>
        <dbReference type="ChEBI" id="CHEBI:29033"/>
    </cofactor>
</comment>
<dbReference type="InterPro" id="IPR036005">
    <property type="entry name" value="Creatinase/aminopeptidase-like"/>
</dbReference>
<dbReference type="EMBL" id="JBANRG010000020">
    <property type="protein sequence ID" value="KAK7456997.1"/>
    <property type="molecule type" value="Genomic_DNA"/>
</dbReference>
<dbReference type="InterPro" id="IPR050247">
    <property type="entry name" value="Met_Aminopeptidase_Type2"/>
</dbReference>
<dbReference type="Proteomes" id="UP001498398">
    <property type="component" value="Unassembled WGS sequence"/>
</dbReference>
<evidence type="ECO:0000256" key="5">
    <source>
        <dbReference type="ARBA" id="ARBA00022490"/>
    </source>
</evidence>
<comment type="function">
    <text evidence="9 10">Cotranslationally removes the N-terminal methionine from nascent proteins. The N-terminal methionine is often cleaved when the second residue in the primary sequence is small and uncharged (Met-Ala-, Cys, Gly, Pro, Ser, Thr, or Val).</text>
</comment>
<feature type="binding site" evidence="9">
    <location>
        <position position="271"/>
    </location>
    <ligand>
        <name>a divalent metal cation</name>
        <dbReference type="ChEBI" id="CHEBI:60240"/>
        <label>2</label>
        <note>catalytic</note>
    </ligand>
</feature>
<evidence type="ECO:0000256" key="7">
    <source>
        <dbReference type="ARBA" id="ARBA00022723"/>
    </source>
</evidence>
<accession>A0ABR1JEN0</accession>
<evidence type="ECO:0000256" key="10">
    <source>
        <dbReference type="RuleBase" id="RU003653"/>
    </source>
</evidence>
<dbReference type="CDD" id="cd01088">
    <property type="entry name" value="MetAP2"/>
    <property type="match status" value="1"/>
</dbReference>
<evidence type="ECO:0000256" key="9">
    <source>
        <dbReference type="HAMAP-Rule" id="MF_03175"/>
    </source>
</evidence>
<name>A0ABR1JEN0_9AGAR</name>
<dbReference type="PANTHER" id="PTHR45777">
    <property type="entry name" value="METHIONINE AMINOPEPTIDASE 2"/>
    <property type="match status" value="1"/>
</dbReference>
<dbReference type="InterPro" id="IPR036388">
    <property type="entry name" value="WH-like_DNA-bd_sf"/>
</dbReference>
<evidence type="ECO:0000259" key="12">
    <source>
        <dbReference type="Pfam" id="PF00557"/>
    </source>
</evidence>
<dbReference type="SUPFAM" id="SSF55920">
    <property type="entry name" value="Creatinase/aminopeptidase"/>
    <property type="match status" value="1"/>
</dbReference>
<feature type="binding site" evidence="9">
    <location>
        <position position="191"/>
    </location>
    <ligand>
        <name>a divalent metal cation</name>
        <dbReference type="ChEBI" id="CHEBI:60240"/>
        <label>1</label>
    </ligand>
</feature>
<dbReference type="Pfam" id="PF00557">
    <property type="entry name" value="Peptidase_M24"/>
    <property type="match status" value="1"/>
</dbReference>
<keyword evidence="4 9" id="KW-0031">Aminopeptidase</keyword>
<comment type="caution">
    <text evidence="13">The sequence shown here is derived from an EMBL/GenBank/DDBJ whole genome shotgun (WGS) entry which is preliminary data.</text>
</comment>
<feature type="binding site" evidence="9">
    <location>
        <position position="307"/>
    </location>
    <ligand>
        <name>a divalent metal cation</name>
        <dbReference type="ChEBI" id="CHEBI:60240"/>
        <label>2</label>
        <note>catalytic</note>
    </ligand>
</feature>
<dbReference type="NCBIfam" id="TIGR00501">
    <property type="entry name" value="met_pdase_II"/>
    <property type="match status" value="1"/>
</dbReference>
<reference evidence="13 14" key="1">
    <citation type="submission" date="2024-01" db="EMBL/GenBank/DDBJ databases">
        <title>A draft genome for the cacao thread blight pathogen Marasmiellus scandens.</title>
        <authorList>
            <person name="Baruah I.K."/>
            <person name="Leung J."/>
            <person name="Bukari Y."/>
            <person name="Amoako-Attah I."/>
            <person name="Meinhardt L.W."/>
            <person name="Bailey B.A."/>
            <person name="Cohen S.P."/>
        </authorList>
    </citation>
    <scope>NUCLEOTIDE SEQUENCE [LARGE SCALE GENOMIC DNA]</scope>
    <source>
        <strain evidence="13 14">GH-19</strain>
    </source>
</reference>
<evidence type="ECO:0000313" key="13">
    <source>
        <dbReference type="EMBL" id="KAK7456997.1"/>
    </source>
</evidence>
<dbReference type="PRINTS" id="PR00599">
    <property type="entry name" value="MAPEPTIDASE"/>
</dbReference>
<dbReference type="InterPro" id="IPR036390">
    <property type="entry name" value="WH_DNA-bd_sf"/>
</dbReference>
<evidence type="ECO:0000256" key="3">
    <source>
        <dbReference type="ARBA" id="ARBA00001954"/>
    </source>
</evidence>
<dbReference type="Gene3D" id="1.10.10.10">
    <property type="entry name" value="Winged helix-like DNA-binding domain superfamily/Winged helix DNA-binding domain"/>
    <property type="match status" value="1"/>
</dbReference>
<keyword evidence="6 9" id="KW-0645">Protease</keyword>
<keyword evidence="14" id="KW-1185">Reference proteome</keyword>
<comment type="catalytic activity">
    <reaction evidence="1 9 10">
        <text>Release of N-terminal amino acids, preferentially methionine, from peptides and arylamides.</text>
        <dbReference type="EC" id="3.4.11.18"/>
    </reaction>
</comment>